<sequence length="52" mass="5804">MRTRRLHMSPCVQLEPLIPVIFWGPYLTNSVSTLILGGISHLDAFSGSYVQT</sequence>
<dbReference type="AlphaFoldDB" id="A0A094PYG8"/>
<gene>
    <name evidence="1" type="ORF">GM51_13205</name>
</gene>
<reference evidence="1" key="1">
    <citation type="submission" date="2014-06" db="EMBL/GenBank/DDBJ databases">
        <title>Key roles for freshwater Actinobacteria revealed by deep metagenomic sequencing.</title>
        <authorList>
            <person name="Ghai R."/>
            <person name="Mizuno C.M."/>
            <person name="Picazo A."/>
            <person name="Camacho A."/>
            <person name="Rodriguez-Valera F."/>
        </authorList>
    </citation>
    <scope>NUCLEOTIDE SEQUENCE</scope>
</reference>
<comment type="caution">
    <text evidence="1">The sequence shown here is derived from an EMBL/GenBank/DDBJ whole genome shotgun (WGS) entry which is preliminary data.</text>
</comment>
<accession>A0A094PYG8</accession>
<dbReference type="EMBL" id="JNSL01000092">
    <property type="protein sequence ID" value="KGA16162.1"/>
    <property type="molecule type" value="Genomic_DNA"/>
</dbReference>
<organism evidence="1">
    <name type="scientific">freshwater metagenome</name>
    <dbReference type="NCBI Taxonomy" id="449393"/>
    <lineage>
        <taxon>unclassified sequences</taxon>
        <taxon>metagenomes</taxon>
        <taxon>ecological metagenomes</taxon>
    </lineage>
</organism>
<protein>
    <submittedName>
        <fullName evidence="1">Uncharacterized protein</fullName>
    </submittedName>
</protein>
<proteinExistence type="predicted"/>
<evidence type="ECO:0000313" key="1">
    <source>
        <dbReference type="EMBL" id="KGA16162.1"/>
    </source>
</evidence>
<name>A0A094PYG8_9ZZZZ</name>